<dbReference type="EC" id="3.1.3.16" evidence="1"/>
<dbReference type="AlphaFoldDB" id="A0A3L6F708"/>
<dbReference type="EMBL" id="NCVQ01000005">
    <property type="protein sequence ID" value="PWZ28091.1"/>
    <property type="molecule type" value="Genomic_DNA"/>
</dbReference>
<name>A0A3L6F708_MAIZE</name>
<comment type="caution">
    <text evidence="5">The sequence shown here is derived from an EMBL/GenBank/DDBJ whole genome shotgun (WGS) entry which is preliminary data.</text>
</comment>
<sequence>MNSCFLLENPEQTPLAGGTRVGVAHRRQEETWRLPVRPLETVLRGRMCRYVRQAPAQPPLGRGAERLLGVVNRQAGGPHGRRQRRRLSGCSRHRIRQRRHHVVQLIVHLKPNLPLSSNTYVEEYRIRWCNGQGYYLADEPGVHFVLQPNQESSVLDMSRAFDDYYIEDCGVILAPEVTQGRTDNNDQFVILATVEVAFVPTCL</sequence>
<dbReference type="Gene3D" id="3.60.40.10">
    <property type="entry name" value="PPM-type phosphatase domain"/>
    <property type="match status" value="1"/>
</dbReference>
<proteinExistence type="predicted"/>
<protein>
    <recommendedName>
        <fullName evidence="1">protein-serine/threonine phosphatase</fullName>
        <ecNumber evidence="1">3.1.3.16</ecNumber>
    </recommendedName>
</protein>
<evidence type="ECO:0000256" key="3">
    <source>
        <dbReference type="ARBA" id="ARBA00048336"/>
    </source>
</evidence>
<evidence type="ECO:0000313" key="6">
    <source>
        <dbReference type="Proteomes" id="UP000251960"/>
    </source>
</evidence>
<evidence type="ECO:0000256" key="1">
    <source>
        <dbReference type="ARBA" id="ARBA00013081"/>
    </source>
</evidence>
<evidence type="ECO:0000313" key="5">
    <source>
        <dbReference type="EMBL" id="PWZ28091.1"/>
    </source>
</evidence>
<organism evidence="5 6">
    <name type="scientific">Zea mays</name>
    <name type="common">Maize</name>
    <dbReference type="NCBI Taxonomy" id="4577"/>
    <lineage>
        <taxon>Eukaryota</taxon>
        <taxon>Viridiplantae</taxon>
        <taxon>Streptophyta</taxon>
        <taxon>Embryophyta</taxon>
        <taxon>Tracheophyta</taxon>
        <taxon>Spermatophyta</taxon>
        <taxon>Magnoliopsida</taxon>
        <taxon>Liliopsida</taxon>
        <taxon>Poales</taxon>
        <taxon>Poaceae</taxon>
        <taxon>PACMAD clade</taxon>
        <taxon>Panicoideae</taxon>
        <taxon>Andropogonodae</taxon>
        <taxon>Andropogoneae</taxon>
        <taxon>Tripsacinae</taxon>
        <taxon>Zea</taxon>
    </lineage>
</organism>
<dbReference type="InterPro" id="IPR001932">
    <property type="entry name" value="PPM-type_phosphatase-like_dom"/>
</dbReference>
<accession>A0A3L6F708</accession>
<evidence type="ECO:0000259" key="4">
    <source>
        <dbReference type="Pfam" id="PF00481"/>
    </source>
</evidence>
<dbReference type="Proteomes" id="UP000251960">
    <property type="component" value="Chromosome 4"/>
</dbReference>
<reference evidence="5 6" key="1">
    <citation type="journal article" date="2018" name="Nat. Genet.">
        <title>Extensive intraspecific gene order and gene structural variations between Mo17 and other maize genomes.</title>
        <authorList>
            <person name="Sun S."/>
            <person name="Zhou Y."/>
            <person name="Chen J."/>
            <person name="Shi J."/>
            <person name="Zhao H."/>
            <person name="Zhao H."/>
            <person name="Song W."/>
            <person name="Zhang M."/>
            <person name="Cui Y."/>
            <person name="Dong X."/>
            <person name="Liu H."/>
            <person name="Ma X."/>
            <person name="Jiao Y."/>
            <person name="Wang B."/>
            <person name="Wei X."/>
            <person name="Stein J.C."/>
            <person name="Glaubitz J.C."/>
            <person name="Lu F."/>
            <person name="Yu G."/>
            <person name="Liang C."/>
            <person name="Fengler K."/>
            <person name="Li B."/>
            <person name="Rafalski A."/>
            <person name="Schnable P.S."/>
            <person name="Ware D.H."/>
            <person name="Buckler E.S."/>
            <person name="Lai J."/>
        </authorList>
    </citation>
    <scope>NUCLEOTIDE SEQUENCE [LARGE SCALE GENOMIC DNA]</scope>
    <source>
        <strain evidence="6">cv. Missouri 17</strain>
        <tissue evidence="5">Seedling</tissue>
    </source>
</reference>
<gene>
    <name evidence="5" type="ORF">Zm00014a_028803</name>
</gene>
<evidence type="ECO:0000256" key="2">
    <source>
        <dbReference type="ARBA" id="ARBA00047761"/>
    </source>
</evidence>
<comment type="catalytic activity">
    <reaction evidence="2">
        <text>O-phospho-L-seryl-[protein] + H2O = L-seryl-[protein] + phosphate</text>
        <dbReference type="Rhea" id="RHEA:20629"/>
        <dbReference type="Rhea" id="RHEA-COMP:9863"/>
        <dbReference type="Rhea" id="RHEA-COMP:11604"/>
        <dbReference type="ChEBI" id="CHEBI:15377"/>
        <dbReference type="ChEBI" id="CHEBI:29999"/>
        <dbReference type="ChEBI" id="CHEBI:43474"/>
        <dbReference type="ChEBI" id="CHEBI:83421"/>
        <dbReference type="EC" id="3.1.3.16"/>
    </reaction>
</comment>
<dbReference type="Pfam" id="PF00481">
    <property type="entry name" value="PP2C"/>
    <property type="match status" value="1"/>
</dbReference>
<dbReference type="InterPro" id="IPR036457">
    <property type="entry name" value="PPM-type-like_dom_sf"/>
</dbReference>
<comment type="catalytic activity">
    <reaction evidence="3">
        <text>O-phospho-L-threonyl-[protein] + H2O = L-threonyl-[protein] + phosphate</text>
        <dbReference type="Rhea" id="RHEA:47004"/>
        <dbReference type="Rhea" id="RHEA-COMP:11060"/>
        <dbReference type="Rhea" id="RHEA-COMP:11605"/>
        <dbReference type="ChEBI" id="CHEBI:15377"/>
        <dbReference type="ChEBI" id="CHEBI:30013"/>
        <dbReference type="ChEBI" id="CHEBI:43474"/>
        <dbReference type="ChEBI" id="CHEBI:61977"/>
        <dbReference type="EC" id="3.1.3.16"/>
    </reaction>
</comment>
<dbReference type="GO" id="GO:0004722">
    <property type="term" value="F:protein serine/threonine phosphatase activity"/>
    <property type="evidence" value="ECO:0007669"/>
    <property type="project" value="UniProtKB-EC"/>
</dbReference>
<feature type="domain" description="PPM-type phosphatase" evidence="4">
    <location>
        <begin position="153"/>
        <end position="194"/>
    </location>
</feature>
<dbReference type="ExpressionAtlas" id="A0A3L6F708">
    <property type="expression patterns" value="baseline and differential"/>
</dbReference>